<dbReference type="EMBL" id="MAYW01000135">
    <property type="protein sequence ID" value="ODS31203.1"/>
    <property type="molecule type" value="Genomic_DNA"/>
</dbReference>
<proteinExistence type="predicted"/>
<reference evidence="1 2" key="1">
    <citation type="submission" date="2016-07" db="EMBL/GenBank/DDBJ databases">
        <title>Draft genome of Scalindua rubra, obtained from a brine-seawater interface in the Red Sea, sheds light on salt adaptation in anammox bacteria.</title>
        <authorList>
            <person name="Speth D.R."/>
            <person name="Lagkouvardos I."/>
            <person name="Wang Y."/>
            <person name="Qian P.-Y."/>
            <person name="Dutilh B.E."/>
            <person name="Jetten M.S."/>
        </authorList>
    </citation>
    <scope>NUCLEOTIDE SEQUENCE [LARGE SCALE GENOMIC DNA]</scope>
    <source>
        <strain evidence="1">BSI-1</strain>
    </source>
</reference>
<sequence length="228" mass="26530">MEEGKALKTSLEKVDKINMALSGNNLENFNKAKRILSEVIFVLENKISDDDPLHEKMNRLRENISSEDFYDRMGTIVNDTEEISNVYFKIYEEGHVKRDELYRRLEETAKGMSEWSSLPDDIRETILKDISSRYCDQLNLKSSLVCASCRATIMQMESDISAKNVMEQRIQQLIDDFVAKSDENIEKIKLSDYFGKHITSPDEFKEQLERFVQQIEGLLKEGKKIILE</sequence>
<protein>
    <submittedName>
        <fullName evidence="1">Uncharacterized protein</fullName>
    </submittedName>
</protein>
<accession>A0A1E3X6C1</accession>
<evidence type="ECO:0000313" key="1">
    <source>
        <dbReference type="EMBL" id="ODS31203.1"/>
    </source>
</evidence>
<gene>
    <name evidence="1" type="ORF">SCARUB_03674</name>
</gene>
<evidence type="ECO:0000313" key="2">
    <source>
        <dbReference type="Proteomes" id="UP000094056"/>
    </source>
</evidence>
<comment type="caution">
    <text evidence="1">The sequence shown here is derived from an EMBL/GenBank/DDBJ whole genome shotgun (WGS) entry which is preliminary data.</text>
</comment>
<dbReference type="AlphaFoldDB" id="A0A1E3X6C1"/>
<name>A0A1E3X6C1_9BACT</name>
<dbReference type="Proteomes" id="UP000094056">
    <property type="component" value="Unassembled WGS sequence"/>
</dbReference>
<organism evidence="1 2">
    <name type="scientific">Candidatus Scalindua rubra</name>
    <dbReference type="NCBI Taxonomy" id="1872076"/>
    <lineage>
        <taxon>Bacteria</taxon>
        <taxon>Pseudomonadati</taxon>
        <taxon>Planctomycetota</taxon>
        <taxon>Candidatus Brocadiia</taxon>
        <taxon>Candidatus Brocadiales</taxon>
        <taxon>Candidatus Scalinduaceae</taxon>
        <taxon>Candidatus Scalindua</taxon>
    </lineage>
</organism>